<accession>A0A6A3B129</accession>
<organism evidence="1 2">
    <name type="scientific">Hibiscus syriacus</name>
    <name type="common">Rose of Sharon</name>
    <dbReference type="NCBI Taxonomy" id="106335"/>
    <lineage>
        <taxon>Eukaryota</taxon>
        <taxon>Viridiplantae</taxon>
        <taxon>Streptophyta</taxon>
        <taxon>Embryophyta</taxon>
        <taxon>Tracheophyta</taxon>
        <taxon>Spermatophyta</taxon>
        <taxon>Magnoliopsida</taxon>
        <taxon>eudicotyledons</taxon>
        <taxon>Gunneridae</taxon>
        <taxon>Pentapetalae</taxon>
        <taxon>rosids</taxon>
        <taxon>malvids</taxon>
        <taxon>Malvales</taxon>
        <taxon>Malvaceae</taxon>
        <taxon>Malvoideae</taxon>
        <taxon>Hibiscus</taxon>
    </lineage>
</organism>
<sequence length="67" mass="7582">MGVEVLRRNNNKVLREFHDSIVCNNIRRSDTPLAVEDKVQVPSVPVQQVELVVLSASRGRFGLLRLL</sequence>
<proteinExistence type="predicted"/>
<name>A0A6A3B129_HIBSY</name>
<dbReference type="Proteomes" id="UP000436088">
    <property type="component" value="Unassembled WGS sequence"/>
</dbReference>
<gene>
    <name evidence="1" type="ORF">F3Y22_tig00110332pilonHSYRG00592</name>
</gene>
<keyword evidence="2" id="KW-1185">Reference proteome</keyword>
<dbReference type="EMBL" id="VEPZ02000937">
    <property type="protein sequence ID" value="KAE8708942.1"/>
    <property type="molecule type" value="Genomic_DNA"/>
</dbReference>
<evidence type="ECO:0000313" key="2">
    <source>
        <dbReference type="Proteomes" id="UP000436088"/>
    </source>
</evidence>
<reference evidence="1" key="1">
    <citation type="submission" date="2019-09" db="EMBL/GenBank/DDBJ databases">
        <title>Draft genome information of white flower Hibiscus syriacus.</title>
        <authorList>
            <person name="Kim Y.-M."/>
        </authorList>
    </citation>
    <scope>NUCLEOTIDE SEQUENCE [LARGE SCALE GENOMIC DNA]</scope>
    <source>
        <strain evidence="1">YM2019G1</strain>
    </source>
</reference>
<evidence type="ECO:0000313" key="1">
    <source>
        <dbReference type="EMBL" id="KAE8708942.1"/>
    </source>
</evidence>
<comment type="caution">
    <text evidence="1">The sequence shown here is derived from an EMBL/GenBank/DDBJ whole genome shotgun (WGS) entry which is preliminary data.</text>
</comment>
<protein>
    <submittedName>
        <fullName evidence="1">Uncharacterized protein</fullName>
    </submittedName>
</protein>
<dbReference type="AlphaFoldDB" id="A0A6A3B129"/>